<sequence>MSSILDHATSAAATAAAAVDPYLPAGAKDAAKDAYGAAVTHGTAAVNYASDAYKAARVQAVELINSTTTQAQQTFTWAVTTTTTTITAYTPGPVKTLIQDTVAGAEAVRADPKAALTPYVPAYVIVTGERTYEIVTEKIHQTEETVSATTGYVVSKVNGTVEYVTSIPQVHSVIEQLNAIAAPVLDKIKGGSTVTAVEGEAEIYTISKVAAKTA</sequence>
<name>A0A1Y2CPY9_9FUNG</name>
<dbReference type="OrthoDB" id="2119801at2759"/>
<dbReference type="AlphaFoldDB" id="A0A1Y2CPY9"/>
<dbReference type="EMBL" id="MCGO01000010">
    <property type="protein sequence ID" value="ORY49082.1"/>
    <property type="molecule type" value="Genomic_DNA"/>
</dbReference>
<gene>
    <name evidence="1" type="ORF">BCR33DRAFT_714142</name>
</gene>
<accession>A0A1Y2CPY9</accession>
<reference evidence="1 2" key="1">
    <citation type="submission" date="2016-07" db="EMBL/GenBank/DDBJ databases">
        <title>Pervasive Adenine N6-methylation of Active Genes in Fungi.</title>
        <authorList>
            <consortium name="DOE Joint Genome Institute"/>
            <person name="Mondo S.J."/>
            <person name="Dannebaum R.O."/>
            <person name="Kuo R.C."/>
            <person name="Labutti K."/>
            <person name="Haridas S."/>
            <person name="Kuo A."/>
            <person name="Salamov A."/>
            <person name="Ahrendt S.R."/>
            <person name="Lipzen A."/>
            <person name="Sullivan W."/>
            <person name="Andreopoulos W.B."/>
            <person name="Clum A."/>
            <person name="Lindquist E."/>
            <person name="Daum C."/>
            <person name="Ramamoorthy G.K."/>
            <person name="Gryganskyi A."/>
            <person name="Culley D."/>
            <person name="Magnuson J.K."/>
            <person name="James T.Y."/>
            <person name="O'Malley M.A."/>
            <person name="Stajich J.E."/>
            <person name="Spatafora J.W."/>
            <person name="Visel A."/>
            <person name="Grigoriev I.V."/>
        </authorList>
    </citation>
    <scope>NUCLEOTIDE SEQUENCE [LARGE SCALE GENOMIC DNA]</scope>
    <source>
        <strain evidence="1 2">JEL800</strain>
    </source>
</reference>
<organism evidence="1 2">
    <name type="scientific">Rhizoclosmatium globosum</name>
    <dbReference type="NCBI Taxonomy" id="329046"/>
    <lineage>
        <taxon>Eukaryota</taxon>
        <taxon>Fungi</taxon>
        <taxon>Fungi incertae sedis</taxon>
        <taxon>Chytridiomycota</taxon>
        <taxon>Chytridiomycota incertae sedis</taxon>
        <taxon>Chytridiomycetes</taxon>
        <taxon>Chytridiales</taxon>
        <taxon>Chytriomycetaceae</taxon>
        <taxon>Rhizoclosmatium</taxon>
    </lineage>
</organism>
<comment type="caution">
    <text evidence="1">The sequence shown here is derived from an EMBL/GenBank/DDBJ whole genome shotgun (WGS) entry which is preliminary data.</text>
</comment>
<keyword evidence="2" id="KW-1185">Reference proteome</keyword>
<dbReference type="Proteomes" id="UP000193642">
    <property type="component" value="Unassembled WGS sequence"/>
</dbReference>
<evidence type="ECO:0000313" key="1">
    <source>
        <dbReference type="EMBL" id="ORY49082.1"/>
    </source>
</evidence>
<protein>
    <submittedName>
        <fullName evidence="1">Uncharacterized protein</fullName>
    </submittedName>
</protein>
<proteinExistence type="predicted"/>
<evidence type="ECO:0000313" key="2">
    <source>
        <dbReference type="Proteomes" id="UP000193642"/>
    </source>
</evidence>